<reference evidence="3" key="2">
    <citation type="submission" date="2020-10" db="UniProtKB">
        <authorList>
            <consortium name="WormBaseParasite"/>
        </authorList>
    </citation>
    <scope>IDENTIFICATION</scope>
</reference>
<evidence type="ECO:0000313" key="3">
    <source>
        <dbReference type="WBParaSite" id="Pan_g9929.t1"/>
    </source>
</evidence>
<sequence length="84" mass="9562">MCAADLIDPDRDPLTFASIPRVPDPDNSGYSTHPIPFGKNHNRNEQERRTATRRIAWRRTDIDQLPEMPGGKMPRVLNANVLHC</sequence>
<reference evidence="2" key="1">
    <citation type="journal article" date="2013" name="Genetics">
        <title>The draft genome and transcriptome of Panagrellus redivivus are shaped by the harsh demands of a free-living lifestyle.</title>
        <authorList>
            <person name="Srinivasan J."/>
            <person name="Dillman A.R."/>
            <person name="Macchietto M.G."/>
            <person name="Heikkinen L."/>
            <person name="Lakso M."/>
            <person name="Fracchia K.M."/>
            <person name="Antoshechkin I."/>
            <person name="Mortazavi A."/>
            <person name="Wong G."/>
            <person name="Sternberg P.W."/>
        </authorList>
    </citation>
    <scope>NUCLEOTIDE SEQUENCE [LARGE SCALE GENOMIC DNA]</scope>
    <source>
        <strain evidence="2">MT8872</strain>
    </source>
</reference>
<dbReference type="AlphaFoldDB" id="A0A7E4WDV6"/>
<protein>
    <submittedName>
        <fullName evidence="3">Uncharacterized protein</fullName>
    </submittedName>
</protein>
<organism evidence="2 3">
    <name type="scientific">Panagrellus redivivus</name>
    <name type="common">Microworm</name>
    <dbReference type="NCBI Taxonomy" id="6233"/>
    <lineage>
        <taxon>Eukaryota</taxon>
        <taxon>Metazoa</taxon>
        <taxon>Ecdysozoa</taxon>
        <taxon>Nematoda</taxon>
        <taxon>Chromadorea</taxon>
        <taxon>Rhabditida</taxon>
        <taxon>Tylenchina</taxon>
        <taxon>Panagrolaimomorpha</taxon>
        <taxon>Panagrolaimoidea</taxon>
        <taxon>Panagrolaimidae</taxon>
        <taxon>Panagrellus</taxon>
    </lineage>
</organism>
<dbReference type="WBParaSite" id="Pan_g9929.t1">
    <property type="protein sequence ID" value="Pan_g9929.t1"/>
    <property type="gene ID" value="Pan_g9929"/>
</dbReference>
<evidence type="ECO:0000256" key="1">
    <source>
        <dbReference type="SAM" id="MobiDB-lite"/>
    </source>
</evidence>
<accession>A0A7E4WDV6</accession>
<evidence type="ECO:0000313" key="2">
    <source>
        <dbReference type="Proteomes" id="UP000492821"/>
    </source>
</evidence>
<proteinExistence type="predicted"/>
<keyword evidence="2" id="KW-1185">Reference proteome</keyword>
<name>A0A7E4WDV6_PANRE</name>
<feature type="region of interest" description="Disordered" evidence="1">
    <location>
        <begin position="1"/>
        <end position="51"/>
    </location>
</feature>
<dbReference type="Proteomes" id="UP000492821">
    <property type="component" value="Unassembled WGS sequence"/>
</dbReference>